<protein>
    <recommendedName>
        <fullName evidence="5">Pali-domain-containing protein</fullName>
    </recommendedName>
</protein>
<dbReference type="Pfam" id="PF06687">
    <property type="entry name" value="SUR7"/>
    <property type="match status" value="1"/>
</dbReference>
<organism evidence="3 4">
    <name type="scientific">Somion occarium</name>
    <dbReference type="NCBI Taxonomy" id="3059160"/>
    <lineage>
        <taxon>Eukaryota</taxon>
        <taxon>Fungi</taxon>
        <taxon>Dikarya</taxon>
        <taxon>Basidiomycota</taxon>
        <taxon>Agaricomycotina</taxon>
        <taxon>Agaricomycetes</taxon>
        <taxon>Polyporales</taxon>
        <taxon>Cerrenaceae</taxon>
        <taxon>Somion</taxon>
    </lineage>
</organism>
<dbReference type="InterPro" id="IPR009571">
    <property type="entry name" value="SUR7/Rim9-like_fungi"/>
</dbReference>
<dbReference type="Proteomes" id="UP001497453">
    <property type="component" value="Chromosome 1"/>
</dbReference>
<feature type="transmembrane region" description="Helical" evidence="2">
    <location>
        <begin position="97"/>
        <end position="124"/>
    </location>
</feature>
<accession>A0ABP1CH62</accession>
<proteinExistence type="predicted"/>
<evidence type="ECO:0008006" key="5">
    <source>
        <dbReference type="Google" id="ProtNLM"/>
    </source>
</evidence>
<feature type="transmembrane region" description="Helical" evidence="2">
    <location>
        <begin position="12"/>
        <end position="31"/>
    </location>
</feature>
<feature type="compositionally biased region" description="Polar residues" evidence="1">
    <location>
        <begin position="337"/>
        <end position="351"/>
    </location>
</feature>
<feature type="region of interest" description="Disordered" evidence="1">
    <location>
        <begin position="313"/>
        <end position="363"/>
    </location>
</feature>
<gene>
    <name evidence="3" type="ORF">GFSPODELE1_LOCUS111</name>
</gene>
<evidence type="ECO:0000313" key="3">
    <source>
        <dbReference type="EMBL" id="CAL1694024.1"/>
    </source>
</evidence>
<feature type="transmembrane region" description="Helical" evidence="2">
    <location>
        <begin position="136"/>
        <end position="158"/>
    </location>
</feature>
<feature type="compositionally biased region" description="Low complexity" evidence="1">
    <location>
        <begin position="540"/>
        <end position="549"/>
    </location>
</feature>
<evidence type="ECO:0000256" key="2">
    <source>
        <dbReference type="SAM" id="Phobius"/>
    </source>
</evidence>
<dbReference type="PANTHER" id="PTHR28013">
    <property type="entry name" value="PROTEIN DCV1-RELATED"/>
    <property type="match status" value="1"/>
</dbReference>
<feature type="compositionally biased region" description="Low complexity" evidence="1">
    <location>
        <begin position="455"/>
        <end position="465"/>
    </location>
</feature>
<evidence type="ECO:0000313" key="4">
    <source>
        <dbReference type="Proteomes" id="UP001497453"/>
    </source>
</evidence>
<evidence type="ECO:0000256" key="1">
    <source>
        <dbReference type="SAM" id="MobiDB-lite"/>
    </source>
</evidence>
<keyword evidence="2" id="KW-1133">Transmembrane helix</keyword>
<keyword evidence="4" id="KW-1185">Reference proteome</keyword>
<feature type="region of interest" description="Disordered" evidence="1">
    <location>
        <begin position="258"/>
        <end position="277"/>
    </location>
</feature>
<feature type="compositionally biased region" description="Polar residues" evidence="1">
    <location>
        <begin position="319"/>
        <end position="328"/>
    </location>
</feature>
<keyword evidence="2" id="KW-0472">Membrane</keyword>
<dbReference type="InterPro" id="IPR051380">
    <property type="entry name" value="pH-response_reg_palI/RIM9"/>
</dbReference>
<dbReference type="EMBL" id="OZ037944">
    <property type="protein sequence ID" value="CAL1694024.1"/>
    <property type="molecule type" value="Genomic_DNA"/>
</dbReference>
<dbReference type="PANTHER" id="PTHR28013:SF4">
    <property type="entry name" value="MARVEL DOMAIN-CONTAINING PROTEIN"/>
    <property type="match status" value="1"/>
</dbReference>
<name>A0ABP1CH62_9APHY</name>
<reference evidence="4" key="1">
    <citation type="submission" date="2024-04" db="EMBL/GenBank/DDBJ databases">
        <authorList>
            <person name="Shaw F."/>
            <person name="Minotto A."/>
        </authorList>
    </citation>
    <scope>NUCLEOTIDE SEQUENCE [LARGE SCALE GENOMIC DNA]</scope>
</reference>
<feature type="region of interest" description="Disordered" evidence="1">
    <location>
        <begin position="447"/>
        <end position="592"/>
    </location>
</feature>
<sequence length="592" mass="62625">MGWLRPATPGFLVTLAATILLALVTFSAPFLKSIYFLKASLNQENIGGNIVFGTFGYCFELGNGTTCSKPSVGYQLDINGLVGNDLPIQIPSVIVKWITYALFLHAVALILAAISAAFGLLAHVREFTMTCCSTCVSGFAAAVAMLAFIFDIAFFFLAKARINAIPGGSASIGIGLWLTLAAWICLFFAGCFYGFGRCCISRRPRDEDKRRNKPSVEDGYAERVRMDAIKAEADRKARQAKGEVGLPAFQEYEHQPLTKGDPEEYADDGHQVLPYNGQAGIGAGTAAYARQGASPPANSQSGYAQAPAGTRAVDDYYNSRPNQGNNSYPPQPHRQASGHTVTSSGYTPSVYSTTPAPPIPTIPPPVSTAAVGAAAGAGYLSAGGQYGHDQYPSAASGAAYGHTAGGTTYHSAATHQQYPSAYSAYADPYGQANPVVNTETYNSTGYMGGMTSPHAQSPSSAYPANPQSPPPQNASYYTPQRQNTYPERSYTLGGDGYGSNVIPNHTQGEYDPYSAYYPQQTSTPPMPAPTPPSINTDVQRSGGVASSPRGPRPPSGTMTLPTGIPEQPQYEDSPPMYDAATSQPPGAWGTKH</sequence>
<feature type="transmembrane region" description="Helical" evidence="2">
    <location>
        <begin position="170"/>
        <end position="195"/>
    </location>
</feature>
<feature type="compositionally biased region" description="Basic and acidic residues" evidence="1">
    <location>
        <begin position="258"/>
        <end position="270"/>
    </location>
</feature>
<keyword evidence="2" id="KW-0812">Transmembrane</keyword>